<dbReference type="InterPro" id="IPR015914">
    <property type="entry name" value="PAPs_N"/>
</dbReference>
<dbReference type="InterPro" id="IPR008963">
    <property type="entry name" value="Purple_acid_Pase-like_N"/>
</dbReference>
<accession>A0A5N1IXK2</accession>
<reference evidence="6 7" key="1">
    <citation type="submission" date="2019-09" db="EMBL/GenBank/DDBJ databases">
        <title>Genome sequence of Adhaeribacter sp. M2.</title>
        <authorList>
            <person name="Srinivasan S."/>
        </authorList>
    </citation>
    <scope>NUCLEOTIDE SEQUENCE [LARGE SCALE GENOMIC DNA]</scope>
    <source>
        <strain evidence="6 7">M2</strain>
    </source>
</reference>
<dbReference type="Pfam" id="PF16656">
    <property type="entry name" value="Pur_ac_phosph_N"/>
    <property type="match status" value="1"/>
</dbReference>
<dbReference type="GO" id="GO:0003993">
    <property type="term" value="F:acid phosphatase activity"/>
    <property type="evidence" value="ECO:0007669"/>
    <property type="project" value="InterPro"/>
</dbReference>
<dbReference type="Pfam" id="PF00149">
    <property type="entry name" value="Metallophos"/>
    <property type="match status" value="1"/>
</dbReference>
<keyword evidence="7" id="KW-1185">Reference proteome</keyword>
<evidence type="ECO:0000259" key="5">
    <source>
        <dbReference type="Pfam" id="PF18998"/>
    </source>
</evidence>
<evidence type="ECO:0000313" key="6">
    <source>
        <dbReference type="EMBL" id="KAA9338818.1"/>
    </source>
</evidence>
<sequence>MKKVKKKPGSLFDFIRKSIAFLIISIFSAAVCNGQAGSVTGLNLINPTTNLKIKALVSGEVLNLAALPGRKLNIQAVTNPATVGSVVFNLSGQETLVRTDNIGPHYALQGDKAGDYFSWTPTVGSYTLKVQCFAEPDGKGIAGAAVTFTFKVTDLPSTSQFNLNLASTGSGVVTKSPNQAAYASGTKVLLTASPDPGAQFTGWQGDASGTTNPLTVTMDGHKNISATFVQPEPGTIIPYGAIWKYHDKGTDQGSAWTGLSFNDGSWTSGRAKFGYGIKDAATLIGYGPVSSNKYITTYFRKSISITDKDQYASFSGSVKRDDGVRIFINGVEVYRNNLPGGAINYKTLASGATDGSTAHNFTINKTAFVNGNNVIAVEIHQNGATSADMAFDLKLVGKPIKITRGPYLQMGNQSGVTVRWRTNGPTDSRIEVGTVYGTYSLSASNPTVTTEHEVRINGLKTNTKYYYRLGSTKNVLQGDKNNFFKTAPSAETTGKIRIAVFGDCGMDYKGSQAATLNSYLTHTGQNPAELMLLLGDNAYDDGTDAEYQANFFNPYGSTILKNHIIFPTPGNHDYGNQASRTDPYYKIFSMPTAGECGGVPSGTEAFYSYDWGNIHFISLDSYGTEKPGNTRLYDTLGVQVNWLKKDLAANKKKWVIAFWHHPPYSMGTHNSDTEDQMFKIRQNFLRILERGGVDLVLCGHSHSYERSYLLNKHYGWEKSFSKSAHAKSTSSGKYDGSNNSCPYVTVTGAKNHGTVYTIAGSAGGADGKVASAWPHNAMPFSFNRGGMLYLEVTDNRLDAKFLNQDGKIADQYTIMQNVNKTSTKTVASNTPVQLSASWQGSYKWSTGATSKSITVNATRDTTFKVTDSNNCLTDVFKIKVTSPAKVVNVAEDNSVTRIDNQLKPASELPRIFPSHMQKGTSISIEADPAEEMNIMITNSNGMLVQSATIVGSTTIDTSNLAAGIYFVQVIGKDRTKAQKVLITN</sequence>
<dbReference type="SUPFAM" id="SSF49363">
    <property type="entry name" value="Purple acid phosphatase, N-terminal domain"/>
    <property type="match status" value="1"/>
</dbReference>
<dbReference type="InterPro" id="IPR044060">
    <property type="entry name" value="Bacterial_rp_domain"/>
</dbReference>
<dbReference type="Pfam" id="PF18962">
    <property type="entry name" value="Por_Secre_tail"/>
    <property type="match status" value="1"/>
</dbReference>
<evidence type="ECO:0000259" key="3">
    <source>
        <dbReference type="Pfam" id="PF16656"/>
    </source>
</evidence>
<feature type="domain" description="Bacterial repeat" evidence="5">
    <location>
        <begin position="162"/>
        <end position="229"/>
    </location>
</feature>
<organism evidence="6 7">
    <name type="scientific">Adhaeribacter soli</name>
    <dbReference type="NCBI Taxonomy" id="2607655"/>
    <lineage>
        <taxon>Bacteria</taxon>
        <taxon>Pseudomonadati</taxon>
        <taxon>Bacteroidota</taxon>
        <taxon>Cytophagia</taxon>
        <taxon>Cytophagales</taxon>
        <taxon>Hymenobacteraceae</taxon>
        <taxon>Adhaeribacter</taxon>
    </lineage>
</organism>
<proteinExistence type="predicted"/>
<dbReference type="Proteomes" id="UP000326570">
    <property type="component" value="Unassembled WGS sequence"/>
</dbReference>
<comment type="caution">
    <text evidence="6">The sequence shown here is derived from an EMBL/GenBank/DDBJ whole genome shotgun (WGS) entry which is preliminary data.</text>
</comment>
<gene>
    <name evidence="6" type="ORF">F0P94_08465</name>
</gene>
<dbReference type="Gene3D" id="3.60.21.10">
    <property type="match status" value="1"/>
</dbReference>
<dbReference type="PANTHER" id="PTHR45867:SF3">
    <property type="entry name" value="ACID PHOSPHATASE TYPE 7"/>
    <property type="match status" value="1"/>
</dbReference>
<dbReference type="InterPro" id="IPR026444">
    <property type="entry name" value="Secre_tail"/>
</dbReference>
<evidence type="ECO:0000259" key="2">
    <source>
        <dbReference type="Pfam" id="PF00149"/>
    </source>
</evidence>
<keyword evidence="1" id="KW-0732">Signal</keyword>
<dbReference type="EMBL" id="VTWT01000004">
    <property type="protein sequence ID" value="KAA9338818.1"/>
    <property type="molecule type" value="Genomic_DNA"/>
</dbReference>
<dbReference type="InterPro" id="IPR029052">
    <property type="entry name" value="Metallo-depent_PP-like"/>
</dbReference>
<dbReference type="RefSeq" id="WP_150903451.1">
    <property type="nucleotide sequence ID" value="NZ_VTWT01000004.1"/>
</dbReference>
<dbReference type="InterPro" id="IPR004843">
    <property type="entry name" value="Calcineurin-like_PHP"/>
</dbReference>
<feature type="domain" description="Secretion system C-terminal sorting" evidence="4">
    <location>
        <begin position="920"/>
        <end position="982"/>
    </location>
</feature>
<evidence type="ECO:0000259" key="4">
    <source>
        <dbReference type="Pfam" id="PF18962"/>
    </source>
</evidence>
<evidence type="ECO:0000313" key="7">
    <source>
        <dbReference type="Proteomes" id="UP000326570"/>
    </source>
</evidence>
<dbReference type="PANTHER" id="PTHR45867">
    <property type="entry name" value="PURPLE ACID PHOSPHATASE"/>
    <property type="match status" value="1"/>
</dbReference>
<feature type="domain" description="Calcineurin-like phosphoesterase" evidence="2">
    <location>
        <begin position="496"/>
        <end position="704"/>
    </location>
</feature>
<protein>
    <submittedName>
        <fullName evidence="6">T9SS type A sorting domain-containing protein</fullName>
    </submittedName>
</protein>
<feature type="domain" description="Purple acid phosphatase N-terminal" evidence="3">
    <location>
        <begin position="407"/>
        <end position="474"/>
    </location>
</feature>
<dbReference type="GO" id="GO:0046872">
    <property type="term" value="F:metal ion binding"/>
    <property type="evidence" value="ECO:0007669"/>
    <property type="project" value="InterPro"/>
</dbReference>
<dbReference type="Gene3D" id="2.60.120.260">
    <property type="entry name" value="Galactose-binding domain-like"/>
    <property type="match status" value="1"/>
</dbReference>
<evidence type="ECO:0000256" key="1">
    <source>
        <dbReference type="ARBA" id="ARBA00022729"/>
    </source>
</evidence>
<dbReference type="SUPFAM" id="SSF56300">
    <property type="entry name" value="Metallo-dependent phosphatases"/>
    <property type="match status" value="1"/>
</dbReference>
<name>A0A5N1IXK2_9BACT</name>
<dbReference type="Pfam" id="PF18998">
    <property type="entry name" value="Flg_new_2"/>
    <property type="match status" value="1"/>
</dbReference>
<dbReference type="NCBIfam" id="TIGR04183">
    <property type="entry name" value="Por_Secre_tail"/>
    <property type="match status" value="1"/>
</dbReference>
<dbReference type="AlphaFoldDB" id="A0A5N1IXK2"/>